<protein>
    <submittedName>
        <fullName evidence="1">Uncharacterized protein</fullName>
    </submittedName>
</protein>
<dbReference type="InParanoid" id="G9ELF9"/>
<evidence type="ECO:0000313" key="1">
    <source>
        <dbReference type="EMBL" id="EHL31794.1"/>
    </source>
</evidence>
<dbReference type="HOGENOM" id="CLU_3008747_0_0_6"/>
<proteinExistence type="predicted"/>
<gene>
    <name evidence="1" type="ORF">LDG_5957</name>
</gene>
<accession>G9ELF9</accession>
<dbReference type="RefSeq" id="WP_006869905.1">
    <property type="nucleotide sequence ID" value="NZ_JH413808.1"/>
</dbReference>
<dbReference type="EMBL" id="JH413808">
    <property type="protein sequence ID" value="EHL31794.1"/>
    <property type="molecule type" value="Genomic_DNA"/>
</dbReference>
<evidence type="ECO:0000313" key="2">
    <source>
        <dbReference type="Proteomes" id="UP000002770"/>
    </source>
</evidence>
<organism evidence="1 2">
    <name type="scientific">Legionella drancourtii LLAP12</name>
    <dbReference type="NCBI Taxonomy" id="658187"/>
    <lineage>
        <taxon>Bacteria</taxon>
        <taxon>Pseudomonadati</taxon>
        <taxon>Pseudomonadota</taxon>
        <taxon>Gammaproteobacteria</taxon>
        <taxon>Legionellales</taxon>
        <taxon>Legionellaceae</taxon>
        <taxon>Legionella</taxon>
    </lineage>
</organism>
<reference evidence="1 2" key="1">
    <citation type="journal article" date="2011" name="BMC Genomics">
        <title>Insight into cross-talk between intra-amoebal pathogens.</title>
        <authorList>
            <person name="Gimenez G."/>
            <person name="Bertelli C."/>
            <person name="Moliner C."/>
            <person name="Robert C."/>
            <person name="Raoult D."/>
            <person name="Fournier P.E."/>
            <person name="Greub G."/>
        </authorList>
    </citation>
    <scope>NUCLEOTIDE SEQUENCE [LARGE SCALE GENOMIC DNA]</scope>
    <source>
        <strain evidence="1 2">LLAP12</strain>
    </source>
</reference>
<dbReference type="Proteomes" id="UP000002770">
    <property type="component" value="Unassembled WGS sequence"/>
</dbReference>
<keyword evidence="2" id="KW-1185">Reference proteome</keyword>
<sequence>MKKKKSSFNDILFLVALYAILIFGYQHVQAFKEQNRKNALLLQELEQKYDRDYGMH</sequence>
<dbReference type="STRING" id="658187.LDG_5957"/>
<name>G9ELF9_9GAMM</name>
<dbReference type="AlphaFoldDB" id="G9ELF9"/>